<organism evidence="3">
    <name type="scientific">Euplotes harpa</name>
    <dbReference type="NCBI Taxonomy" id="151035"/>
    <lineage>
        <taxon>Eukaryota</taxon>
        <taxon>Sar</taxon>
        <taxon>Alveolata</taxon>
        <taxon>Ciliophora</taxon>
        <taxon>Intramacronucleata</taxon>
        <taxon>Spirotrichea</taxon>
        <taxon>Hypotrichia</taxon>
        <taxon>Euplotida</taxon>
        <taxon>Euplotidae</taxon>
        <taxon>Euplotes</taxon>
    </lineage>
</organism>
<name>A0A7S3J3V2_9SPIT</name>
<feature type="compositionally biased region" description="Polar residues" evidence="1">
    <location>
        <begin position="450"/>
        <end position="460"/>
    </location>
</feature>
<feature type="compositionally biased region" description="Basic and acidic residues" evidence="1">
    <location>
        <begin position="147"/>
        <end position="161"/>
    </location>
</feature>
<feature type="region of interest" description="Disordered" evidence="1">
    <location>
        <begin position="56"/>
        <end position="286"/>
    </location>
</feature>
<gene>
    <name evidence="3" type="ORF">EHAR0213_LOCUS1668</name>
</gene>
<proteinExistence type="predicted"/>
<dbReference type="InterPro" id="IPR001849">
    <property type="entry name" value="PH_domain"/>
</dbReference>
<feature type="compositionally biased region" description="Basic and acidic residues" evidence="1">
    <location>
        <begin position="172"/>
        <end position="225"/>
    </location>
</feature>
<feature type="compositionally biased region" description="Basic and acidic residues" evidence="1">
    <location>
        <begin position="56"/>
        <end position="76"/>
    </location>
</feature>
<accession>A0A7S3J3V2</accession>
<dbReference type="AlphaFoldDB" id="A0A7S3J3V2"/>
<evidence type="ECO:0000313" key="3">
    <source>
        <dbReference type="EMBL" id="CAE0342761.1"/>
    </source>
</evidence>
<evidence type="ECO:0000256" key="1">
    <source>
        <dbReference type="SAM" id="MobiDB-lite"/>
    </source>
</evidence>
<dbReference type="InterPro" id="IPR011993">
    <property type="entry name" value="PH-like_dom_sf"/>
</dbReference>
<dbReference type="EMBL" id="HBII01003589">
    <property type="protein sequence ID" value="CAE0342761.1"/>
    <property type="molecule type" value="Transcribed_RNA"/>
</dbReference>
<dbReference type="Gene3D" id="2.30.29.30">
    <property type="entry name" value="Pleckstrin-homology domain (PH domain)/Phosphotyrosine-binding domain (PTB)"/>
    <property type="match status" value="1"/>
</dbReference>
<feature type="domain" description="PH" evidence="2">
    <location>
        <begin position="1"/>
        <end position="51"/>
    </location>
</feature>
<feature type="compositionally biased region" description="Acidic residues" evidence="1">
    <location>
        <begin position="77"/>
        <end position="100"/>
    </location>
</feature>
<reference evidence="3" key="1">
    <citation type="submission" date="2021-01" db="EMBL/GenBank/DDBJ databases">
        <authorList>
            <person name="Corre E."/>
            <person name="Pelletier E."/>
            <person name="Niang G."/>
            <person name="Scheremetjew M."/>
            <person name="Finn R."/>
            <person name="Kale V."/>
            <person name="Holt S."/>
            <person name="Cochrane G."/>
            <person name="Meng A."/>
            <person name="Brown T."/>
            <person name="Cohen L."/>
        </authorList>
    </citation>
    <scope>NUCLEOTIDE SEQUENCE</scope>
    <source>
        <strain evidence="3">FSP1.4</strain>
    </source>
</reference>
<sequence length="510" mass="59273">MESPRSNNPGREPKEWEFDFIVVTKDRSYHLFASSKAEKEMWVHAFNTILKYKRKAEEVKQTQSHKREEHKHQEVRSEDEDFNEAEGEGEAEEDEEEDLTDPQSRPNRPMVKKNEGDYMEDDGRRMIRNPKLDKKHHPTSEDENAEEDKQPSDDSEPERPSKASANKNSKPAPKEIREPKRPNSRDRNKEIPKEELRKKQEVEERQRVREELIRRQKEDEEELRRRMNMPVRKRKNSPEVIVDEPSDGENESREKENKSLKSSEAKPATEKEKRKAKNRPAEKLDEFNECDALEMIKSGYSQPVKLDPPSPPNLKEIEKNDPPPFFAGFTNSTQKNLIKNSVTTRAKPVIKPKNIQKSEEVGDLLSEWENKYGKQSKQANIWDHKHPEQAFQPPSQPSNPKNKEKFEKPKYVENVLASHPKANGEDFEDNWDEDDDTHPSEHSHKAQMKSLESGNKSSGIPTDAYPHPDIPEDSAKKQKDKKKKSKKKMPAADGASSVHGEDFDLNWDDE</sequence>
<feature type="compositionally biased region" description="Basic and acidic residues" evidence="1">
    <location>
        <begin position="112"/>
        <end position="125"/>
    </location>
</feature>
<protein>
    <recommendedName>
        <fullName evidence="2">PH domain-containing protein</fullName>
    </recommendedName>
</protein>
<feature type="compositionally biased region" description="Basic and acidic residues" evidence="1">
    <location>
        <begin position="401"/>
        <end position="411"/>
    </location>
</feature>
<feature type="region of interest" description="Disordered" evidence="1">
    <location>
        <begin position="299"/>
        <end position="332"/>
    </location>
</feature>
<dbReference type="SUPFAM" id="SSF50729">
    <property type="entry name" value="PH domain-like"/>
    <property type="match status" value="1"/>
</dbReference>
<feature type="compositionally biased region" description="Acidic residues" evidence="1">
    <location>
        <begin position="425"/>
        <end position="436"/>
    </location>
</feature>
<feature type="region of interest" description="Disordered" evidence="1">
    <location>
        <begin position="372"/>
        <end position="510"/>
    </location>
</feature>
<evidence type="ECO:0000259" key="2">
    <source>
        <dbReference type="PROSITE" id="PS50003"/>
    </source>
</evidence>
<dbReference type="PROSITE" id="PS50003">
    <property type="entry name" value="PH_DOMAIN"/>
    <property type="match status" value="1"/>
</dbReference>
<feature type="compositionally biased region" description="Basic and acidic residues" evidence="1">
    <location>
        <begin position="250"/>
        <end position="286"/>
    </location>
</feature>
<feature type="compositionally biased region" description="Basic residues" evidence="1">
    <location>
        <begin position="478"/>
        <end position="489"/>
    </location>
</feature>